<evidence type="ECO:0000259" key="1">
    <source>
        <dbReference type="Pfam" id="PF11726"/>
    </source>
</evidence>
<evidence type="ECO:0000313" key="3">
    <source>
        <dbReference type="Proteomes" id="UP000274346"/>
    </source>
</evidence>
<sequence>MTDRKDDVYRVNENHGDLNDRYLERLKRVTESALEEHARVLAFRVDLHLPKDKQGQYSNAVIKRFIASLKAQINAYQNRRRKLGKRTYPCRLNYAWVREFGEINDGKHYHVLLLVNREVFHKAFLIYNRLTKKYGYLVRMVISAWNRALRDKGPDDNAGTIHLPGVSYDLNRKDGIHTAGYQDFIYHISYMAKEYTKQRGDGERNFGCSVK</sequence>
<dbReference type="KEGG" id="rtg:NCTC13098_05634"/>
<accession>A0A3P8M2M7</accession>
<evidence type="ECO:0000313" key="2">
    <source>
        <dbReference type="EMBL" id="VDR29230.1"/>
    </source>
</evidence>
<dbReference type="EMBL" id="LR131271">
    <property type="protein sequence ID" value="VDR29230.1"/>
    <property type="molecule type" value="Genomic_DNA"/>
</dbReference>
<dbReference type="InterPro" id="IPR057271">
    <property type="entry name" value="YagK_YfjJ_C"/>
</dbReference>
<dbReference type="Pfam" id="PF11726">
    <property type="entry name" value="YagK_YfjJ_C"/>
    <property type="match status" value="1"/>
</dbReference>
<organism evidence="2 3">
    <name type="scientific">Raoultella terrigena</name>
    <name type="common">Klebsiella terrigena</name>
    <dbReference type="NCBI Taxonomy" id="577"/>
    <lineage>
        <taxon>Bacteria</taxon>
        <taxon>Pseudomonadati</taxon>
        <taxon>Pseudomonadota</taxon>
        <taxon>Gammaproteobacteria</taxon>
        <taxon>Enterobacterales</taxon>
        <taxon>Enterobacteriaceae</taxon>
        <taxon>Klebsiella/Raoultella group</taxon>
        <taxon>Raoultella</taxon>
    </lineage>
</organism>
<proteinExistence type="predicted"/>
<name>A0A3P8M2M7_RAOTE</name>
<dbReference type="AlphaFoldDB" id="A0A3P8M2M7"/>
<feature type="domain" description="YagK/YfjJ C-terminal" evidence="1">
    <location>
        <begin position="34"/>
        <end position="209"/>
    </location>
</feature>
<dbReference type="Proteomes" id="UP000274346">
    <property type="component" value="Chromosome"/>
</dbReference>
<reference evidence="2 3" key="1">
    <citation type="submission" date="2018-12" db="EMBL/GenBank/DDBJ databases">
        <authorList>
            <consortium name="Pathogen Informatics"/>
        </authorList>
    </citation>
    <scope>NUCLEOTIDE SEQUENCE [LARGE SCALE GENOMIC DNA]</scope>
    <source>
        <strain evidence="2 3">NCTC13098</strain>
    </source>
</reference>
<protein>
    <submittedName>
        <fullName evidence="2">Protein of uncharacterized function (DUF3296)</fullName>
    </submittedName>
</protein>
<gene>
    <name evidence="2" type="ORF">NCTC13098_05634</name>
</gene>